<gene>
    <name evidence="3" type="ORF">K444DRAFT_626691</name>
</gene>
<reference evidence="3 4" key="1">
    <citation type="submission" date="2016-04" db="EMBL/GenBank/DDBJ databases">
        <title>A degradative enzymes factory behind the ericoid mycorrhizal symbiosis.</title>
        <authorList>
            <consortium name="DOE Joint Genome Institute"/>
            <person name="Martino E."/>
            <person name="Morin E."/>
            <person name="Grelet G."/>
            <person name="Kuo A."/>
            <person name="Kohler A."/>
            <person name="Daghino S."/>
            <person name="Barry K."/>
            <person name="Choi C."/>
            <person name="Cichocki N."/>
            <person name="Clum A."/>
            <person name="Copeland A."/>
            <person name="Hainaut M."/>
            <person name="Haridas S."/>
            <person name="Labutti K."/>
            <person name="Lindquist E."/>
            <person name="Lipzen A."/>
            <person name="Khouja H.-R."/>
            <person name="Murat C."/>
            <person name="Ohm R."/>
            <person name="Olson A."/>
            <person name="Spatafora J."/>
            <person name="Veneault-Fourrey C."/>
            <person name="Henrissat B."/>
            <person name="Grigoriev I."/>
            <person name="Martin F."/>
            <person name="Perotto S."/>
        </authorList>
    </citation>
    <scope>NUCLEOTIDE SEQUENCE [LARGE SCALE GENOMIC DNA]</scope>
    <source>
        <strain evidence="3 4">E</strain>
    </source>
</reference>
<evidence type="ECO:0000256" key="1">
    <source>
        <dbReference type="SAM" id="SignalP"/>
    </source>
</evidence>
<proteinExistence type="predicted"/>
<feature type="chain" id="PRO_5014400328" evidence="1">
    <location>
        <begin position="24"/>
        <end position="367"/>
    </location>
</feature>
<dbReference type="GeneID" id="36590765"/>
<protein>
    <submittedName>
        <fullName evidence="3">Pectin lyase-like protein</fullName>
    </submittedName>
</protein>
<keyword evidence="3" id="KW-0456">Lyase</keyword>
<dbReference type="GO" id="GO:0016829">
    <property type="term" value="F:lyase activity"/>
    <property type="evidence" value="ECO:0007669"/>
    <property type="project" value="UniProtKB-KW"/>
</dbReference>
<dbReference type="InterPro" id="IPR012334">
    <property type="entry name" value="Pectin_lyas_fold"/>
</dbReference>
<dbReference type="Pfam" id="PF13229">
    <property type="entry name" value="Beta_helix"/>
    <property type="match status" value="1"/>
</dbReference>
<dbReference type="Proteomes" id="UP000235371">
    <property type="component" value="Unassembled WGS sequence"/>
</dbReference>
<accession>A0A2J6TKT8</accession>
<feature type="domain" description="Right handed beta helix" evidence="2">
    <location>
        <begin position="198"/>
        <end position="356"/>
    </location>
</feature>
<dbReference type="InterPro" id="IPR006626">
    <property type="entry name" value="PbH1"/>
</dbReference>
<name>A0A2J6TKT8_9HELO</name>
<dbReference type="InterPro" id="IPR039448">
    <property type="entry name" value="Beta_helix"/>
</dbReference>
<evidence type="ECO:0000259" key="2">
    <source>
        <dbReference type="Pfam" id="PF13229"/>
    </source>
</evidence>
<dbReference type="SUPFAM" id="SSF51126">
    <property type="entry name" value="Pectin lyase-like"/>
    <property type="match status" value="1"/>
</dbReference>
<sequence length="367" mass="38676">MLFQLAPATICVALASLINPLWAHPHSTTYRITEGQSIQAAIHNASGGDKIIVEKGTYREQLTISINGLTLEGHDATLNGAGASDVTNTCTGLVGDGLQAGICVEGSEIVFSNDPFNGEHRKVISVGQPVKDTHISGFAVTGFNGLNIAVLGAKDAHIHDNKVSAAPQYGILTVGSKNSHIRHNTVFNTPDYTNQFIGICMDDMSTVTISHNDIADVFIGLCVQTSGAHIHDNNVHNTCVGAFIDPGINGAKLHDNTFSNTPSACPATIPNQTPPFPPRYFAAGVTISGAINTEVKNNKFFEITNSEALAVGVIIVDDPTGAIASGNEIENNTFEKNDLDVYDIASGKGNEVKNNACTSSIPDHLCS</sequence>
<dbReference type="OrthoDB" id="3488255at2759"/>
<dbReference type="EMBL" id="KZ613780">
    <property type="protein sequence ID" value="PMD63616.1"/>
    <property type="molecule type" value="Genomic_DNA"/>
</dbReference>
<feature type="signal peptide" evidence="1">
    <location>
        <begin position="1"/>
        <end position="23"/>
    </location>
</feature>
<dbReference type="RefSeq" id="XP_024740520.1">
    <property type="nucleotide sequence ID" value="XM_024882688.1"/>
</dbReference>
<dbReference type="InterPro" id="IPR011050">
    <property type="entry name" value="Pectin_lyase_fold/virulence"/>
</dbReference>
<keyword evidence="4" id="KW-1185">Reference proteome</keyword>
<dbReference type="SMART" id="SM00710">
    <property type="entry name" value="PbH1"/>
    <property type="match status" value="5"/>
</dbReference>
<evidence type="ECO:0000313" key="4">
    <source>
        <dbReference type="Proteomes" id="UP000235371"/>
    </source>
</evidence>
<dbReference type="Gene3D" id="2.160.20.10">
    <property type="entry name" value="Single-stranded right-handed beta-helix, Pectin lyase-like"/>
    <property type="match status" value="2"/>
</dbReference>
<organism evidence="3 4">
    <name type="scientific">Hyaloscypha bicolor E</name>
    <dbReference type="NCBI Taxonomy" id="1095630"/>
    <lineage>
        <taxon>Eukaryota</taxon>
        <taxon>Fungi</taxon>
        <taxon>Dikarya</taxon>
        <taxon>Ascomycota</taxon>
        <taxon>Pezizomycotina</taxon>
        <taxon>Leotiomycetes</taxon>
        <taxon>Helotiales</taxon>
        <taxon>Hyaloscyphaceae</taxon>
        <taxon>Hyaloscypha</taxon>
        <taxon>Hyaloscypha bicolor</taxon>
    </lineage>
</organism>
<evidence type="ECO:0000313" key="3">
    <source>
        <dbReference type="EMBL" id="PMD63616.1"/>
    </source>
</evidence>
<dbReference type="AlphaFoldDB" id="A0A2J6TKT8"/>
<keyword evidence="1" id="KW-0732">Signal</keyword>
<dbReference type="InParanoid" id="A0A2J6TKT8"/>